<evidence type="ECO:0000313" key="10">
    <source>
        <dbReference type="EMBL" id="KKY23410.1"/>
    </source>
</evidence>
<evidence type="ECO:0000313" key="11">
    <source>
        <dbReference type="Proteomes" id="UP000034182"/>
    </source>
</evidence>
<keyword evidence="7" id="KW-0326">Glycosidase</keyword>
<reference evidence="10 11" key="1">
    <citation type="submission" date="2015-03" db="EMBL/GenBank/DDBJ databases">
        <authorList>
            <person name="Morales-Cruz A."/>
            <person name="Amrine K.C."/>
            <person name="Cantu D."/>
        </authorList>
    </citation>
    <scope>NUCLEOTIDE SEQUENCE [LARGE SCALE GENOMIC DNA]</scope>
    <source>
        <strain evidence="10">DS831</strain>
    </source>
</reference>
<dbReference type="GO" id="GO:0016052">
    <property type="term" value="P:carbohydrate catabolic process"/>
    <property type="evidence" value="ECO:0007669"/>
    <property type="project" value="InterPro"/>
</dbReference>
<keyword evidence="5 10" id="KW-0378">Hydrolase</keyword>
<accession>A0A0G2H3S2</accession>
<dbReference type="EMBL" id="LAQI01000068">
    <property type="protein sequence ID" value="KKY23410.1"/>
    <property type="molecule type" value="Genomic_DNA"/>
</dbReference>
<feature type="signal peptide" evidence="9">
    <location>
        <begin position="1"/>
        <end position="18"/>
    </location>
</feature>
<evidence type="ECO:0000256" key="1">
    <source>
        <dbReference type="ARBA" id="ARBA00001452"/>
    </source>
</evidence>
<evidence type="ECO:0000256" key="5">
    <source>
        <dbReference type="ARBA" id="ARBA00022801"/>
    </source>
</evidence>
<evidence type="ECO:0000256" key="2">
    <source>
        <dbReference type="ARBA" id="ARBA00009699"/>
    </source>
</evidence>
<comment type="similarity">
    <text evidence="2">Belongs to the glycosyl hydrolase 76 family.</text>
</comment>
<comment type="caution">
    <text evidence="10">The sequence shown here is derived from an EMBL/GenBank/DDBJ whole genome shotgun (WGS) entry which is preliminary data.</text>
</comment>
<dbReference type="AlphaFoldDB" id="A0A0G2H3S2"/>
<reference evidence="10 11" key="2">
    <citation type="submission" date="2015-05" db="EMBL/GenBank/DDBJ databases">
        <title>Distinctive expansion of gene families associated with plant cell wall degradation and secondary metabolism in the genomes of grapevine trunk pathogens.</title>
        <authorList>
            <person name="Lawrence D.P."/>
            <person name="Travadon R."/>
            <person name="Rolshausen P.E."/>
            <person name="Baumgartner K."/>
        </authorList>
    </citation>
    <scope>NUCLEOTIDE SEQUENCE [LARGE SCALE GENOMIC DNA]</scope>
    <source>
        <strain evidence="10">DS831</strain>
    </source>
</reference>
<evidence type="ECO:0000256" key="7">
    <source>
        <dbReference type="ARBA" id="ARBA00023295"/>
    </source>
</evidence>
<keyword evidence="4 9" id="KW-0732">Signal</keyword>
<proteinExistence type="inferred from homology"/>
<dbReference type="EC" id="3.2.1.101" evidence="3"/>
<dbReference type="InterPro" id="IPR005198">
    <property type="entry name" value="Glyco_hydro_76"/>
</dbReference>
<comment type="catalytic activity">
    <reaction evidence="1">
        <text>Random hydrolysis of (1-&gt;6)-alpha-D-mannosidic linkages in unbranched (1-&gt;6)-mannans.</text>
        <dbReference type="EC" id="3.2.1.101"/>
    </reaction>
</comment>
<dbReference type="SUPFAM" id="SSF48208">
    <property type="entry name" value="Six-hairpin glycosidases"/>
    <property type="match status" value="1"/>
</dbReference>
<organism evidence="10 11">
    <name type="scientific">Diplodia seriata</name>
    <dbReference type="NCBI Taxonomy" id="420778"/>
    <lineage>
        <taxon>Eukaryota</taxon>
        <taxon>Fungi</taxon>
        <taxon>Dikarya</taxon>
        <taxon>Ascomycota</taxon>
        <taxon>Pezizomycotina</taxon>
        <taxon>Dothideomycetes</taxon>
        <taxon>Dothideomycetes incertae sedis</taxon>
        <taxon>Botryosphaeriales</taxon>
        <taxon>Botryosphaeriaceae</taxon>
        <taxon>Diplodia</taxon>
    </lineage>
</organism>
<dbReference type="Pfam" id="PF03663">
    <property type="entry name" value="Glyco_hydro_76"/>
    <property type="match status" value="1"/>
</dbReference>
<evidence type="ECO:0000256" key="8">
    <source>
        <dbReference type="SAM" id="MobiDB-lite"/>
    </source>
</evidence>
<dbReference type="Gene3D" id="1.50.10.20">
    <property type="match status" value="1"/>
</dbReference>
<name>A0A0G2H3S2_9PEZI</name>
<evidence type="ECO:0000256" key="9">
    <source>
        <dbReference type="SAM" id="SignalP"/>
    </source>
</evidence>
<feature type="chain" id="PRO_5002544708" description="mannan endo-1,6-alpha-mannosidase" evidence="9">
    <location>
        <begin position="19"/>
        <end position="386"/>
    </location>
</feature>
<dbReference type="GO" id="GO:0009272">
    <property type="term" value="P:fungal-type cell wall biogenesis"/>
    <property type="evidence" value="ECO:0007669"/>
    <property type="project" value="TreeGrafter"/>
</dbReference>
<dbReference type="InterPro" id="IPR014480">
    <property type="entry name" value="Mannan-1_6-alpha_mannosidase"/>
</dbReference>
<evidence type="ECO:0000256" key="3">
    <source>
        <dbReference type="ARBA" id="ARBA00012350"/>
    </source>
</evidence>
<sequence>MQFYSAVLVILAAPLVAGLNISTNDAADLNLAVKQVANGVLSFYDGDEPGNSPGIFPDPYYFWEYGVAWDSLVNYWYLTGDATHNAVVQAALDHQRGPNNDYMPLNQTAVLMNDDEAVWGLAAMTAAERGFPLADDSEPAYAERARNVFNNMAARWDTATCGGGLRWAIFSFNAGYSYKDTATQAFFFQLAARLARFTGNETYIDWATRSYDWTRDVGLIDADNFNVYGGTPAGEGNCSVTDHTQWSLYSASFAYGSAIMANITSNSTWATRASSHLANTLHLFFPATTPVFQEVACEPISTCDVDQFAFPALTLRWLALLPVFNSTSDDALATALDSTAVAAASRCATTADDDAAVAECTNGWSEDDAYEDGRRPTKSTISSHQG</sequence>
<dbReference type="GO" id="GO:0008496">
    <property type="term" value="F:mannan endo-1,6-alpha-mannosidase activity"/>
    <property type="evidence" value="ECO:0007669"/>
    <property type="project" value="UniProtKB-EC"/>
</dbReference>
<protein>
    <recommendedName>
        <fullName evidence="3">mannan endo-1,6-alpha-mannosidase</fullName>
        <ecNumber evidence="3">3.2.1.101</ecNumber>
    </recommendedName>
</protein>
<dbReference type="Proteomes" id="UP000034182">
    <property type="component" value="Unassembled WGS sequence"/>
</dbReference>
<evidence type="ECO:0000256" key="4">
    <source>
        <dbReference type="ARBA" id="ARBA00022729"/>
    </source>
</evidence>
<dbReference type="PANTHER" id="PTHR12145">
    <property type="entry name" value="MANNAN ENDO-1,6-ALPHA-MANNOSIDASE DCW1"/>
    <property type="match status" value="1"/>
</dbReference>
<keyword evidence="6" id="KW-0325">Glycoprotein</keyword>
<dbReference type="PANTHER" id="PTHR12145:SF36">
    <property type="entry name" value="MANNAN ENDO-1,6-ALPHA-MANNOSIDASE DCW1"/>
    <property type="match status" value="1"/>
</dbReference>
<gene>
    <name evidence="10" type="ORF">UCDDS831_g03141</name>
</gene>
<evidence type="ECO:0000256" key="6">
    <source>
        <dbReference type="ARBA" id="ARBA00023180"/>
    </source>
</evidence>
<feature type="region of interest" description="Disordered" evidence="8">
    <location>
        <begin position="365"/>
        <end position="386"/>
    </location>
</feature>
<dbReference type="InterPro" id="IPR008928">
    <property type="entry name" value="6-hairpin_glycosidase_sf"/>
</dbReference>